<dbReference type="eggNOG" id="ENOG502QTIM">
    <property type="taxonomic scope" value="Eukaryota"/>
</dbReference>
<evidence type="ECO:0000256" key="4">
    <source>
        <dbReference type="ARBA" id="ARBA00022729"/>
    </source>
</evidence>
<evidence type="ECO:0000256" key="9">
    <source>
        <dbReference type="ARBA" id="ARBA00033417"/>
    </source>
</evidence>
<evidence type="ECO:0000256" key="11">
    <source>
        <dbReference type="RuleBase" id="RU004336"/>
    </source>
</evidence>
<name>V7CS71_PHAVU</name>
<dbReference type="FunFam" id="3.20.20.80:FF:000008">
    <property type="entry name" value="Glucan endo-1,3-beta-glucosidase 5"/>
    <property type="match status" value="1"/>
</dbReference>
<evidence type="ECO:0000313" key="15">
    <source>
        <dbReference type="EMBL" id="ESW31766.1"/>
    </source>
</evidence>
<evidence type="ECO:0000256" key="6">
    <source>
        <dbReference type="ARBA" id="ARBA00023157"/>
    </source>
</evidence>
<feature type="region of interest" description="Disordered" evidence="12">
    <location>
        <begin position="19"/>
        <end position="55"/>
    </location>
</feature>
<dbReference type="InterPro" id="IPR012946">
    <property type="entry name" value="X8"/>
</dbReference>
<sequence length="515" mass="56335">MWAFCMILAMALCHLQGGQGQGGQGQGQGGQGQGGQGQGGQGQGQGGQGQEQGGQREALPDIGVNWGEISSHPLDPPIVVNLLKENGISRIKLFDADPWVVSAFSGSDIEVMVGIPNEMLKKLSKHKDKAEDWVKHNVTKQVNGGVNIRYVSVGNEPFLKSYNNSFVGTTLPAMRNIQRALSKAGFGDQIKVTTALNADVYESATDKPSDGSFRKDIADLMKDIVTFLEENKSPFLVNIYPFLSLYQNEGFPKDYAFFDGNAKGTDDKNTHYSNMFDANLDTLVWSLKKVGHPNVTIVIGEVGWPTDGDKSATNENAKRFYQGYLKKMANKKGSPLHPQTVVTYLFSLTDEDQKSVAPGDFERHWGIFTYDGKPKFSVDFSGKGQDQMPVAAKGVIYQQQQWCVLKRNSSKKNLQPSFTYACLHGDCTSLGAGRSCASLDEAGNASYAFNQFFQINDQSVEACDFNGLAQIVTEDPSTPACNFPLAILSTGNILNAMPHVRGFLIVFTFIFTFFL</sequence>
<dbReference type="OrthoDB" id="408788at2759"/>
<dbReference type="EC" id="3.2.1.39" evidence="3"/>
<feature type="chain" id="PRO_5004756103" description="glucan endo-1,3-beta-D-glucosidase" evidence="13">
    <location>
        <begin position="21"/>
        <end position="515"/>
    </location>
</feature>
<feature type="compositionally biased region" description="Gly residues" evidence="12">
    <location>
        <begin position="19"/>
        <end position="52"/>
    </location>
</feature>
<dbReference type="EMBL" id="CM002289">
    <property type="protein sequence ID" value="ESW31766.1"/>
    <property type="molecule type" value="Genomic_DNA"/>
</dbReference>
<dbReference type="GO" id="GO:0042973">
    <property type="term" value="F:glucan endo-1,3-beta-D-glucosidase activity"/>
    <property type="evidence" value="ECO:0007669"/>
    <property type="project" value="UniProtKB-EC"/>
</dbReference>
<dbReference type="STRING" id="3885.V7CS71"/>
<dbReference type="SUPFAM" id="SSF51445">
    <property type="entry name" value="(Trans)glycosidases"/>
    <property type="match status" value="1"/>
</dbReference>
<keyword evidence="7 11" id="KW-0326">Glycosidase</keyword>
<comment type="similarity">
    <text evidence="2 10">Belongs to the glycosyl hydrolase 17 family.</text>
</comment>
<dbReference type="Proteomes" id="UP000000226">
    <property type="component" value="Chromosome 2"/>
</dbReference>
<dbReference type="AlphaFoldDB" id="V7CS71"/>
<protein>
    <recommendedName>
        <fullName evidence="3">glucan endo-1,3-beta-D-glucosidase</fullName>
        <ecNumber evidence="3">3.2.1.39</ecNumber>
    </recommendedName>
    <alternativeName>
        <fullName evidence="8">(1-&gt;3)-beta-glucan endohydrolase</fullName>
    </alternativeName>
    <alternativeName>
        <fullName evidence="9">Beta-1,3-endoglucanase</fullName>
    </alternativeName>
</protein>
<dbReference type="OMA" id="QRFYNGF"/>
<dbReference type="PANTHER" id="PTHR32227">
    <property type="entry name" value="GLUCAN ENDO-1,3-BETA-GLUCOSIDASE BG1-RELATED-RELATED"/>
    <property type="match status" value="1"/>
</dbReference>
<organism evidence="15 16">
    <name type="scientific">Phaseolus vulgaris</name>
    <name type="common">Kidney bean</name>
    <name type="synonym">French bean</name>
    <dbReference type="NCBI Taxonomy" id="3885"/>
    <lineage>
        <taxon>Eukaryota</taxon>
        <taxon>Viridiplantae</taxon>
        <taxon>Streptophyta</taxon>
        <taxon>Embryophyta</taxon>
        <taxon>Tracheophyta</taxon>
        <taxon>Spermatophyta</taxon>
        <taxon>Magnoliopsida</taxon>
        <taxon>eudicotyledons</taxon>
        <taxon>Gunneridae</taxon>
        <taxon>Pentapetalae</taxon>
        <taxon>rosids</taxon>
        <taxon>fabids</taxon>
        <taxon>Fabales</taxon>
        <taxon>Fabaceae</taxon>
        <taxon>Papilionoideae</taxon>
        <taxon>50 kb inversion clade</taxon>
        <taxon>NPAAA clade</taxon>
        <taxon>indigoferoid/millettioid clade</taxon>
        <taxon>Phaseoleae</taxon>
        <taxon>Phaseolus</taxon>
    </lineage>
</organism>
<comment type="catalytic activity">
    <reaction evidence="1">
        <text>Hydrolysis of (1-&gt;3)-beta-D-glucosidic linkages in (1-&gt;3)-beta-D-glucans.</text>
        <dbReference type="EC" id="3.2.1.39"/>
    </reaction>
</comment>
<evidence type="ECO:0000259" key="14">
    <source>
        <dbReference type="SMART" id="SM00768"/>
    </source>
</evidence>
<keyword evidence="6" id="KW-1015">Disulfide bond</keyword>
<dbReference type="InterPro" id="IPR017853">
    <property type="entry name" value="GH"/>
</dbReference>
<dbReference type="SMR" id="V7CS71"/>
<evidence type="ECO:0000256" key="8">
    <source>
        <dbReference type="ARBA" id="ARBA00033335"/>
    </source>
</evidence>
<dbReference type="InterPro" id="IPR000490">
    <property type="entry name" value="Glyco_hydro_17"/>
</dbReference>
<dbReference type="Gene3D" id="3.20.20.80">
    <property type="entry name" value="Glycosidases"/>
    <property type="match status" value="1"/>
</dbReference>
<feature type="signal peptide" evidence="13">
    <location>
        <begin position="1"/>
        <end position="20"/>
    </location>
</feature>
<dbReference type="Pfam" id="PF00332">
    <property type="entry name" value="Glyco_hydro_17"/>
    <property type="match status" value="1"/>
</dbReference>
<evidence type="ECO:0000256" key="5">
    <source>
        <dbReference type="ARBA" id="ARBA00022801"/>
    </source>
</evidence>
<dbReference type="SMART" id="SM00768">
    <property type="entry name" value="X8"/>
    <property type="match status" value="1"/>
</dbReference>
<dbReference type="Gene3D" id="1.20.58.1040">
    <property type="match status" value="1"/>
</dbReference>
<reference evidence="16" key="1">
    <citation type="journal article" date="2014" name="Nat. Genet.">
        <title>A reference genome for common bean and genome-wide analysis of dual domestications.</title>
        <authorList>
            <person name="Schmutz J."/>
            <person name="McClean P.E."/>
            <person name="Mamidi S."/>
            <person name="Wu G.A."/>
            <person name="Cannon S.B."/>
            <person name="Grimwood J."/>
            <person name="Jenkins J."/>
            <person name="Shu S."/>
            <person name="Song Q."/>
            <person name="Chavarro C."/>
            <person name="Torres-Torres M."/>
            <person name="Geffroy V."/>
            <person name="Moghaddam S.M."/>
            <person name="Gao D."/>
            <person name="Abernathy B."/>
            <person name="Barry K."/>
            <person name="Blair M."/>
            <person name="Brick M.A."/>
            <person name="Chovatia M."/>
            <person name="Gepts P."/>
            <person name="Goodstein D.M."/>
            <person name="Gonzales M."/>
            <person name="Hellsten U."/>
            <person name="Hyten D.L."/>
            <person name="Jia G."/>
            <person name="Kelly J.D."/>
            <person name="Kudrna D."/>
            <person name="Lee R."/>
            <person name="Richard M.M."/>
            <person name="Miklas P.N."/>
            <person name="Osorno J.M."/>
            <person name="Rodrigues J."/>
            <person name="Thareau V."/>
            <person name="Urrea C.A."/>
            <person name="Wang M."/>
            <person name="Yu Y."/>
            <person name="Zhang M."/>
            <person name="Wing R.A."/>
            <person name="Cregan P.B."/>
            <person name="Rokhsar D.S."/>
            <person name="Jackson S.A."/>
        </authorList>
    </citation>
    <scope>NUCLEOTIDE SEQUENCE [LARGE SCALE GENOMIC DNA]</scope>
    <source>
        <strain evidence="16">cv. G19833</strain>
    </source>
</reference>
<evidence type="ECO:0000256" key="13">
    <source>
        <dbReference type="SAM" id="SignalP"/>
    </source>
</evidence>
<dbReference type="Pfam" id="PF07983">
    <property type="entry name" value="X8"/>
    <property type="match status" value="1"/>
</dbReference>
<dbReference type="Gramene" id="ESW31766">
    <property type="protein sequence ID" value="ESW31766"/>
    <property type="gene ID" value="PHAVU_002G266100g"/>
</dbReference>
<evidence type="ECO:0000256" key="1">
    <source>
        <dbReference type="ARBA" id="ARBA00000382"/>
    </source>
</evidence>
<proteinExistence type="inferred from homology"/>
<dbReference type="PROSITE" id="PS00587">
    <property type="entry name" value="GLYCOSYL_HYDROL_F17"/>
    <property type="match status" value="1"/>
</dbReference>
<evidence type="ECO:0000256" key="10">
    <source>
        <dbReference type="RuleBase" id="RU004335"/>
    </source>
</evidence>
<dbReference type="GO" id="GO:0005975">
    <property type="term" value="P:carbohydrate metabolic process"/>
    <property type="evidence" value="ECO:0007669"/>
    <property type="project" value="InterPro"/>
</dbReference>
<keyword evidence="4 13" id="KW-0732">Signal</keyword>
<keyword evidence="16" id="KW-1185">Reference proteome</keyword>
<accession>V7CS71</accession>
<feature type="domain" description="X8" evidence="14">
    <location>
        <begin position="401"/>
        <end position="483"/>
    </location>
</feature>
<gene>
    <name evidence="15" type="ORF">PHAVU_002G266100g</name>
</gene>
<evidence type="ECO:0000256" key="3">
    <source>
        <dbReference type="ARBA" id="ARBA00012780"/>
    </source>
</evidence>
<evidence type="ECO:0000256" key="2">
    <source>
        <dbReference type="ARBA" id="ARBA00008773"/>
    </source>
</evidence>
<keyword evidence="5 11" id="KW-0378">Hydrolase</keyword>
<dbReference type="InterPro" id="IPR044965">
    <property type="entry name" value="Glyco_hydro_17_plant"/>
</dbReference>
<evidence type="ECO:0000313" key="16">
    <source>
        <dbReference type="Proteomes" id="UP000000226"/>
    </source>
</evidence>
<evidence type="ECO:0000256" key="12">
    <source>
        <dbReference type="SAM" id="MobiDB-lite"/>
    </source>
</evidence>
<evidence type="ECO:0000256" key="7">
    <source>
        <dbReference type="ARBA" id="ARBA00023295"/>
    </source>
</evidence>